<dbReference type="GO" id="GO:0006508">
    <property type="term" value="P:proteolysis"/>
    <property type="evidence" value="ECO:0007669"/>
    <property type="project" value="UniProtKB-KW"/>
</dbReference>
<keyword evidence="4" id="KW-0378">Hydrolase</keyword>
<keyword evidence="5" id="KW-1133">Transmembrane helix</keyword>
<protein>
    <recommendedName>
        <fullName evidence="8">Signal peptidase II</fullName>
    </recommendedName>
</protein>
<dbReference type="Pfam" id="PF01252">
    <property type="entry name" value="Peptidase_A8"/>
    <property type="match status" value="1"/>
</dbReference>
<accession>X0V221</accession>
<feature type="non-terminal residue" evidence="7">
    <location>
        <position position="67"/>
    </location>
</feature>
<reference evidence="7" key="1">
    <citation type="journal article" date="2014" name="Front. Microbiol.">
        <title>High frequency of phylogenetically diverse reductive dehalogenase-homologous genes in deep subseafloor sedimentary metagenomes.</title>
        <authorList>
            <person name="Kawai M."/>
            <person name="Futagami T."/>
            <person name="Toyoda A."/>
            <person name="Takaki Y."/>
            <person name="Nishi S."/>
            <person name="Hori S."/>
            <person name="Arai W."/>
            <person name="Tsubouchi T."/>
            <person name="Morono Y."/>
            <person name="Uchiyama I."/>
            <person name="Ito T."/>
            <person name="Fujiyama A."/>
            <person name="Inagaki F."/>
            <person name="Takami H."/>
        </authorList>
    </citation>
    <scope>NUCLEOTIDE SEQUENCE</scope>
    <source>
        <strain evidence="7">Expedition CK06-06</strain>
    </source>
</reference>
<evidence type="ECO:0000256" key="5">
    <source>
        <dbReference type="ARBA" id="ARBA00022989"/>
    </source>
</evidence>
<evidence type="ECO:0000313" key="7">
    <source>
        <dbReference type="EMBL" id="GAG06558.1"/>
    </source>
</evidence>
<dbReference type="PANTHER" id="PTHR33695:SF1">
    <property type="entry name" value="LIPOPROTEIN SIGNAL PEPTIDASE"/>
    <property type="match status" value="1"/>
</dbReference>
<dbReference type="GO" id="GO:0016020">
    <property type="term" value="C:membrane"/>
    <property type="evidence" value="ECO:0007669"/>
    <property type="project" value="InterPro"/>
</dbReference>
<dbReference type="AlphaFoldDB" id="X0V221"/>
<keyword evidence="2" id="KW-0645">Protease</keyword>
<keyword evidence="1" id="KW-1003">Cell membrane</keyword>
<keyword evidence="6" id="KW-0472">Membrane</keyword>
<evidence type="ECO:0000256" key="6">
    <source>
        <dbReference type="ARBA" id="ARBA00023136"/>
    </source>
</evidence>
<gene>
    <name evidence="7" type="ORF">S01H1_32864</name>
</gene>
<dbReference type="PANTHER" id="PTHR33695">
    <property type="entry name" value="LIPOPROTEIN SIGNAL PEPTIDASE"/>
    <property type="match status" value="1"/>
</dbReference>
<evidence type="ECO:0000256" key="4">
    <source>
        <dbReference type="ARBA" id="ARBA00022801"/>
    </source>
</evidence>
<dbReference type="EMBL" id="BARS01020377">
    <property type="protein sequence ID" value="GAG06558.1"/>
    <property type="molecule type" value="Genomic_DNA"/>
</dbReference>
<dbReference type="InterPro" id="IPR001872">
    <property type="entry name" value="Peptidase_A8"/>
</dbReference>
<evidence type="ECO:0008006" key="8">
    <source>
        <dbReference type="Google" id="ProtNLM"/>
    </source>
</evidence>
<sequence length="67" mass="7523">MQKANYLQGKRRNVVFFLIAALVVAADQLSKIWIRSNLDVGQSLAEMGFFRLTHIHNTGAAFGLFQV</sequence>
<name>X0V221_9ZZZZ</name>
<comment type="caution">
    <text evidence="7">The sequence shown here is derived from an EMBL/GenBank/DDBJ whole genome shotgun (WGS) entry which is preliminary data.</text>
</comment>
<evidence type="ECO:0000256" key="3">
    <source>
        <dbReference type="ARBA" id="ARBA00022692"/>
    </source>
</evidence>
<organism evidence="7">
    <name type="scientific">marine sediment metagenome</name>
    <dbReference type="NCBI Taxonomy" id="412755"/>
    <lineage>
        <taxon>unclassified sequences</taxon>
        <taxon>metagenomes</taxon>
        <taxon>ecological metagenomes</taxon>
    </lineage>
</organism>
<evidence type="ECO:0000256" key="1">
    <source>
        <dbReference type="ARBA" id="ARBA00022475"/>
    </source>
</evidence>
<keyword evidence="3" id="KW-0812">Transmembrane</keyword>
<proteinExistence type="predicted"/>
<evidence type="ECO:0000256" key="2">
    <source>
        <dbReference type="ARBA" id="ARBA00022670"/>
    </source>
</evidence>
<dbReference type="GO" id="GO:0004190">
    <property type="term" value="F:aspartic-type endopeptidase activity"/>
    <property type="evidence" value="ECO:0007669"/>
    <property type="project" value="InterPro"/>
</dbReference>